<dbReference type="Gene3D" id="3.30.1340.30">
    <property type="match status" value="1"/>
</dbReference>
<dbReference type="RefSeq" id="WP_394837038.1">
    <property type="nucleotide sequence ID" value="NZ_CP089929.1"/>
</dbReference>
<evidence type="ECO:0000313" key="3">
    <source>
        <dbReference type="Proteomes" id="UP001374803"/>
    </source>
</evidence>
<evidence type="ECO:0000259" key="1">
    <source>
        <dbReference type="PROSITE" id="PS50914"/>
    </source>
</evidence>
<keyword evidence="3" id="KW-1185">Reference proteome</keyword>
<dbReference type="Proteomes" id="UP001374803">
    <property type="component" value="Chromosome"/>
</dbReference>
<feature type="domain" description="BON" evidence="1">
    <location>
        <begin position="8"/>
        <end position="76"/>
    </location>
</feature>
<dbReference type="Pfam" id="PF04972">
    <property type="entry name" value="BON"/>
    <property type="match status" value="1"/>
</dbReference>
<name>A0ABZ2LBS7_9BACT</name>
<accession>A0ABZ2LBS7</accession>
<proteinExistence type="predicted"/>
<dbReference type="EMBL" id="CP089983">
    <property type="protein sequence ID" value="WXB07378.1"/>
    <property type="molecule type" value="Genomic_DNA"/>
</dbReference>
<protein>
    <submittedName>
        <fullName evidence="2">BON domain-containing protein</fullName>
    </submittedName>
</protein>
<evidence type="ECO:0000313" key="2">
    <source>
        <dbReference type="EMBL" id="WXB07378.1"/>
    </source>
</evidence>
<reference evidence="2" key="1">
    <citation type="submission" date="2021-12" db="EMBL/GenBank/DDBJ databases">
        <title>Discovery of the Pendulisporaceae a myxobacterial family with distinct sporulation behavior and unique specialized metabolism.</title>
        <authorList>
            <person name="Garcia R."/>
            <person name="Popoff A."/>
            <person name="Bader C.D."/>
            <person name="Loehr J."/>
            <person name="Walesch S."/>
            <person name="Walt C."/>
            <person name="Boldt J."/>
            <person name="Bunk B."/>
            <person name="Haeckl F.J.F.P.J."/>
            <person name="Gunesch A.P."/>
            <person name="Birkelbach J."/>
            <person name="Nuebel U."/>
            <person name="Pietschmann T."/>
            <person name="Bach T."/>
            <person name="Mueller R."/>
        </authorList>
    </citation>
    <scope>NUCLEOTIDE SEQUENCE</scope>
    <source>
        <strain evidence="2">MSr11367</strain>
    </source>
</reference>
<sequence length="109" mass="12030">MRELANEQQEVTLRLVNEALQRQPELRSSEIRFEFDGDAVKLLGAVDDIWMASAIERTVAGVPGVTRVKNCLEIRAELGSEAQAKQTEFGNAEVARSAVGDGDNTLWSR</sequence>
<gene>
    <name evidence="2" type="ORF">LVJ94_09030</name>
</gene>
<organism evidence="2 3">
    <name type="scientific">Pendulispora rubella</name>
    <dbReference type="NCBI Taxonomy" id="2741070"/>
    <lineage>
        <taxon>Bacteria</taxon>
        <taxon>Pseudomonadati</taxon>
        <taxon>Myxococcota</taxon>
        <taxon>Myxococcia</taxon>
        <taxon>Myxococcales</taxon>
        <taxon>Sorangiineae</taxon>
        <taxon>Pendulisporaceae</taxon>
        <taxon>Pendulispora</taxon>
    </lineage>
</organism>
<dbReference type="PROSITE" id="PS50914">
    <property type="entry name" value="BON"/>
    <property type="match status" value="1"/>
</dbReference>
<dbReference type="InterPro" id="IPR007055">
    <property type="entry name" value="BON_dom"/>
</dbReference>